<dbReference type="PANTHER" id="PTHR10127:SF780">
    <property type="entry name" value="METALLOENDOPEPTIDASE"/>
    <property type="match status" value="1"/>
</dbReference>
<evidence type="ECO:0000256" key="3">
    <source>
        <dbReference type="ARBA" id="ARBA00022801"/>
    </source>
</evidence>
<dbReference type="AlphaFoldDB" id="A0AAJ6Z1B7"/>
<keyword evidence="1 7" id="KW-0645">Protease</keyword>
<evidence type="ECO:0000259" key="8">
    <source>
        <dbReference type="PROSITE" id="PS51864"/>
    </source>
</evidence>
<name>A0AAJ6Z1B7_PAPXU</name>
<evidence type="ECO:0000256" key="4">
    <source>
        <dbReference type="ARBA" id="ARBA00022833"/>
    </source>
</evidence>
<dbReference type="GO" id="GO:0008270">
    <property type="term" value="F:zinc ion binding"/>
    <property type="evidence" value="ECO:0007669"/>
    <property type="project" value="InterPro"/>
</dbReference>
<dbReference type="RefSeq" id="XP_013163088.1">
    <property type="nucleotide sequence ID" value="XM_013307634.1"/>
</dbReference>
<proteinExistence type="predicted"/>
<dbReference type="PROSITE" id="PS51864">
    <property type="entry name" value="ASTACIN"/>
    <property type="match status" value="2"/>
</dbReference>
<dbReference type="GO" id="GO:0006508">
    <property type="term" value="P:proteolysis"/>
    <property type="evidence" value="ECO:0007669"/>
    <property type="project" value="UniProtKB-KW"/>
</dbReference>
<comment type="cofactor">
    <cofactor evidence="7">
        <name>Zn(2+)</name>
        <dbReference type="ChEBI" id="CHEBI:29105"/>
    </cofactor>
    <text evidence="7">Binds 1 zinc ion per subunit.</text>
</comment>
<dbReference type="Pfam" id="PF01400">
    <property type="entry name" value="Astacin"/>
    <property type="match status" value="2"/>
</dbReference>
<feature type="domain" description="Peptidase M12A" evidence="8">
    <location>
        <begin position="511"/>
        <end position="729"/>
    </location>
</feature>
<dbReference type="KEGG" id="pxu:106114423"/>
<dbReference type="EC" id="3.4.24.-" evidence="7"/>
<dbReference type="SMART" id="SM00235">
    <property type="entry name" value="ZnMc"/>
    <property type="match status" value="1"/>
</dbReference>
<comment type="caution">
    <text evidence="6">Lacks conserved residue(s) required for the propagation of feature annotation.</text>
</comment>
<accession>A0AAJ6Z1B7</accession>
<organism evidence="9">
    <name type="scientific">Papilio xuthus</name>
    <name type="common">Asian swallowtail butterfly</name>
    <dbReference type="NCBI Taxonomy" id="66420"/>
    <lineage>
        <taxon>Eukaryota</taxon>
        <taxon>Metazoa</taxon>
        <taxon>Ecdysozoa</taxon>
        <taxon>Arthropoda</taxon>
        <taxon>Hexapoda</taxon>
        <taxon>Insecta</taxon>
        <taxon>Pterygota</taxon>
        <taxon>Neoptera</taxon>
        <taxon>Endopterygota</taxon>
        <taxon>Lepidoptera</taxon>
        <taxon>Glossata</taxon>
        <taxon>Ditrysia</taxon>
        <taxon>Papilionoidea</taxon>
        <taxon>Papilionidae</taxon>
        <taxon>Papilioninae</taxon>
        <taxon>Papilio</taxon>
    </lineage>
</organism>
<reference evidence="9" key="1">
    <citation type="submission" date="2025-08" db="UniProtKB">
        <authorList>
            <consortium name="RefSeq"/>
        </authorList>
    </citation>
    <scope>IDENTIFICATION</scope>
</reference>
<dbReference type="SUPFAM" id="SSF55486">
    <property type="entry name" value="Metalloproteases ('zincins'), catalytic domain"/>
    <property type="match status" value="2"/>
</dbReference>
<dbReference type="Gene3D" id="3.40.390.10">
    <property type="entry name" value="Collagenase (Catalytic Domain)"/>
    <property type="match status" value="2"/>
</dbReference>
<dbReference type="GeneID" id="106114423"/>
<keyword evidence="3 7" id="KW-0378">Hydrolase</keyword>
<sequence length="730" mass="85004">MTSLSLFTFKTCLKFNPVLVKPTSSQHVMVFENPNGVRKCVFNTAGHSKIEPHRITLGYACLKSPQLEMMVMRALGFGFEHNRASRDIYIDVQFENIDSDALELFSKDGKLPQELRPLQYDVNSVTHFGEREFSKNGHRTIIFKDNTIRQNRNGLSDMDLRKIDIIYGPECKKRDRQEKIDQCQNYPGVARRKRDIELSAIGPSLRVNRDITAPPINITDIESSLNHLGIDNEVKDILEKVHAVTAIALKNARNKYCNETDDLKSKMETSDVLGMVDIITKYTKSIVDHAIDNITEFCETSNSFDNYNVARCSHFTGNQCKMIKSTKIGNLKYSTNHRPQYPFSTNLYRDLSKYEKSRFRIGNETIEEPKRRKRSLGTTEKMQVNKKDITKKETKIISTTKVTANTTKTTEQTKNIETKSTKIEKEIFKDSTSDIRRRFGDFRVHKQKRDEKPEMFESDMSLETKSKEKIFKKVPTLKNHRTQKKKMSDNWAKEKRKIQEKSEAKAPKTVQLSKDNLEFYSERRWPNNVVPYYIKNSLKYYDLDLVRQRLNEVNRILKAETCVHIKEINEYDVNKYQDYLVLDQSPDYVTGRVGGKQHFGVLELFEGKQHRQHAAMVVMSMLGFYFEPARHDRDKYIRVHVRHIRPDKLHHFEKMRAEATLPLPYDYDSATHPAWQFWRQVGRTGISTVATYKDKDPDGNVMRSLGQHLKLLSDIDIIKINSVYGIGCFR</sequence>
<keyword evidence="2 7" id="KW-0479">Metal-binding</keyword>
<evidence type="ECO:0000256" key="6">
    <source>
        <dbReference type="PROSITE-ProRule" id="PRU01211"/>
    </source>
</evidence>
<evidence type="ECO:0000256" key="7">
    <source>
        <dbReference type="RuleBase" id="RU361183"/>
    </source>
</evidence>
<gene>
    <name evidence="9" type="primary">LOC106114423</name>
</gene>
<evidence type="ECO:0000256" key="5">
    <source>
        <dbReference type="ARBA" id="ARBA00023049"/>
    </source>
</evidence>
<evidence type="ECO:0000313" key="9">
    <source>
        <dbReference type="RefSeq" id="XP_013163088.1"/>
    </source>
</evidence>
<keyword evidence="4 7" id="KW-0862">Zinc</keyword>
<dbReference type="GO" id="GO:0004222">
    <property type="term" value="F:metalloendopeptidase activity"/>
    <property type="evidence" value="ECO:0007669"/>
    <property type="project" value="UniProtKB-UniRule"/>
</dbReference>
<dbReference type="InterPro" id="IPR024079">
    <property type="entry name" value="MetalloPept_cat_dom_sf"/>
</dbReference>
<dbReference type="Proteomes" id="UP000694872">
    <property type="component" value="Unplaced"/>
</dbReference>
<keyword evidence="5 7" id="KW-0482">Metalloprotease</keyword>
<evidence type="ECO:0000256" key="1">
    <source>
        <dbReference type="ARBA" id="ARBA00022670"/>
    </source>
</evidence>
<dbReference type="PANTHER" id="PTHR10127">
    <property type="entry name" value="DISCOIDIN, CUB, EGF, LAMININ , AND ZINC METALLOPROTEASE DOMAIN CONTAINING"/>
    <property type="match status" value="1"/>
</dbReference>
<dbReference type="InterPro" id="IPR006026">
    <property type="entry name" value="Peptidase_Metallo"/>
</dbReference>
<feature type="domain" description="Peptidase M12A" evidence="8">
    <location>
        <begin position="1"/>
        <end position="172"/>
    </location>
</feature>
<dbReference type="InterPro" id="IPR001506">
    <property type="entry name" value="Peptidase_M12A"/>
</dbReference>
<dbReference type="PRINTS" id="PR00480">
    <property type="entry name" value="ASTACIN"/>
</dbReference>
<evidence type="ECO:0000256" key="2">
    <source>
        <dbReference type="ARBA" id="ARBA00022723"/>
    </source>
</evidence>
<protein>
    <recommendedName>
        <fullName evidence="7">Metalloendopeptidase</fullName>
        <ecNumber evidence="7">3.4.24.-</ecNumber>
    </recommendedName>
</protein>